<organism evidence="1 2">
    <name type="scientific">Panagrolaimus sp. ES5</name>
    <dbReference type="NCBI Taxonomy" id="591445"/>
    <lineage>
        <taxon>Eukaryota</taxon>
        <taxon>Metazoa</taxon>
        <taxon>Ecdysozoa</taxon>
        <taxon>Nematoda</taxon>
        <taxon>Chromadorea</taxon>
        <taxon>Rhabditida</taxon>
        <taxon>Tylenchina</taxon>
        <taxon>Panagrolaimomorpha</taxon>
        <taxon>Panagrolaimoidea</taxon>
        <taxon>Panagrolaimidae</taxon>
        <taxon>Panagrolaimus</taxon>
    </lineage>
</organism>
<reference evidence="2" key="1">
    <citation type="submission" date="2022-11" db="UniProtKB">
        <authorList>
            <consortium name="WormBaseParasite"/>
        </authorList>
    </citation>
    <scope>IDENTIFICATION</scope>
</reference>
<protein>
    <submittedName>
        <fullName evidence="2">Uncharacterized protein</fullName>
    </submittedName>
</protein>
<sequence>MPVPIKFFSNEGYFAVITATSDLMTVMTYGFKSESLIKQIEVSADNAMTFLDSVATIFDASKCKAIILDIFSFKPTGFSHVMIFAQELRCKFADNKLCNFFYSGENLFNSGMLVSAKIKSSKNDSILCIRVGTDQLYVFKYIFTDMGYDLIRENLYEEVDKESSFKLREKILRGTNPKHIIVYGEDLDAPIMRKLKKVVFFNETINLLDGKMLKESVAKSKSISKFVSDRSIVKYHINNARCQKDFAVYLDDMKNPLFVVQAGETLPVHNVDCVRRSADKLFVCSFDEDTKEKRIIFIHKLEDGGQNCHRKRITFFVDKESFPSIQSVPIILDVIKQLPQKLDETYAKKIPVIVFRDTYSVICAVKKGQRGYSFLDGWNGIYGHDDAMFVKKSQQLYGFEATKMKKLKPNHTLTNMLEIMSQTDLSAIEDPVFCKDYFKEHTSFKRGYDREDIVCFYMTKFLEEHFKVIHDETGVSVDEVGFYIEFPEKQKIVIEARFLKSFKTFDIHPHLLDLPK</sequence>
<accession>A0AC34FJL8</accession>
<proteinExistence type="predicted"/>
<name>A0AC34FJL8_9BILA</name>
<dbReference type="WBParaSite" id="ES5_v2.g17263.t1">
    <property type="protein sequence ID" value="ES5_v2.g17263.t1"/>
    <property type="gene ID" value="ES5_v2.g17263"/>
</dbReference>
<evidence type="ECO:0000313" key="1">
    <source>
        <dbReference type="Proteomes" id="UP000887579"/>
    </source>
</evidence>
<evidence type="ECO:0000313" key="2">
    <source>
        <dbReference type="WBParaSite" id="ES5_v2.g17263.t1"/>
    </source>
</evidence>
<dbReference type="Proteomes" id="UP000887579">
    <property type="component" value="Unplaced"/>
</dbReference>